<dbReference type="PANTHER" id="PTHR39190">
    <property type="entry name" value="FLAGELLAR ASSEMBLY FACTOR FLIW"/>
    <property type="match status" value="1"/>
</dbReference>
<dbReference type="eggNOG" id="COG1699">
    <property type="taxonomic scope" value="Bacteria"/>
</dbReference>
<evidence type="ECO:0000313" key="6">
    <source>
        <dbReference type="EMBL" id="CDM68838.1"/>
    </source>
</evidence>
<evidence type="ECO:0000256" key="5">
    <source>
        <dbReference type="HAMAP-Rule" id="MF_01185"/>
    </source>
</evidence>
<dbReference type="Pfam" id="PF02623">
    <property type="entry name" value="FliW"/>
    <property type="match status" value="1"/>
</dbReference>
<dbReference type="Proteomes" id="UP000019426">
    <property type="component" value="Chromosome M2/40_rep1"/>
</dbReference>
<comment type="subunit">
    <text evidence="5">Interacts with translational regulator CsrA and flagellin(s).</text>
</comment>
<dbReference type="HOGENOM" id="CLU_112356_0_2_9"/>
<reference evidence="6 7" key="1">
    <citation type="submission" date="2013-11" db="EMBL/GenBank/DDBJ databases">
        <title>Complete genome sequence of Clostridum sp. M2/40.</title>
        <authorList>
            <person name="Wibberg D."/>
            <person name="Puehler A."/>
            <person name="Schlueter A."/>
        </authorList>
    </citation>
    <scope>NUCLEOTIDE SEQUENCE [LARGE SCALE GENOMIC DNA]</scope>
    <source>
        <strain evidence="7">M2/40</strain>
    </source>
</reference>
<comment type="similarity">
    <text evidence="5">Belongs to the FliW family.</text>
</comment>
<dbReference type="STRING" id="1216932.CM240_1680"/>
<dbReference type="KEGG" id="clt:CM240_1680"/>
<keyword evidence="2 5" id="KW-1005">Bacterial flagellum biogenesis</keyword>
<evidence type="ECO:0000256" key="4">
    <source>
        <dbReference type="ARBA" id="ARBA00023186"/>
    </source>
</evidence>
<evidence type="ECO:0000256" key="2">
    <source>
        <dbReference type="ARBA" id="ARBA00022795"/>
    </source>
</evidence>
<gene>
    <name evidence="5" type="primary">fliW</name>
    <name evidence="6" type="ORF">CM240_1680</name>
</gene>
<keyword evidence="3 5" id="KW-0810">Translation regulation</keyword>
<dbReference type="PANTHER" id="PTHR39190:SF1">
    <property type="entry name" value="FLAGELLAR ASSEMBLY FACTOR FLIW"/>
    <property type="match status" value="1"/>
</dbReference>
<evidence type="ECO:0000256" key="1">
    <source>
        <dbReference type="ARBA" id="ARBA00022490"/>
    </source>
</evidence>
<keyword evidence="7" id="KW-1185">Reference proteome</keyword>
<keyword evidence="1 5" id="KW-0963">Cytoplasm</keyword>
<comment type="subcellular location">
    <subcellularLocation>
        <location evidence="5">Cytoplasm</location>
    </subcellularLocation>
</comment>
<dbReference type="InterPro" id="IPR003775">
    <property type="entry name" value="Flagellar_assembly_factor_FliW"/>
</dbReference>
<dbReference type="AlphaFoldDB" id="W6RWU6"/>
<name>W6RWU6_9CLOT</name>
<keyword evidence="6" id="KW-0966">Cell projection</keyword>
<dbReference type="GO" id="GO:0006417">
    <property type="term" value="P:regulation of translation"/>
    <property type="evidence" value="ECO:0007669"/>
    <property type="project" value="UniProtKB-KW"/>
</dbReference>
<organism evidence="6 7">
    <name type="scientific">Clostridium bornimense</name>
    <dbReference type="NCBI Taxonomy" id="1216932"/>
    <lineage>
        <taxon>Bacteria</taxon>
        <taxon>Bacillati</taxon>
        <taxon>Bacillota</taxon>
        <taxon>Clostridia</taxon>
        <taxon>Eubacteriales</taxon>
        <taxon>Clostridiaceae</taxon>
        <taxon>Clostridium</taxon>
    </lineage>
</organism>
<keyword evidence="4 5" id="KW-0143">Chaperone</keyword>
<evidence type="ECO:0000256" key="3">
    <source>
        <dbReference type="ARBA" id="ARBA00022845"/>
    </source>
</evidence>
<dbReference type="InterPro" id="IPR024046">
    <property type="entry name" value="Flagellar_assmbl_FliW_dom_sf"/>
</dbReference>
<keyword evidence="6" id="KW-0969">Cilium</keyword>
<comment type="function">
    <text evidence="5">Acts as an anti-CsrA protein, binds CsrA and prevents it from repressing translation of its target genes, one of which is flagellin. Binds to flagellin and participates in the assembly of the flagellum.</text>
</comment>
<keyword evidence="6" id="KW-0282">Flagellum</keyword>
<accession>W6RWU6</accession>
<dbReference type="SUPFAM" id="SSF141457">
    <property type="entry name" value="BH3618-like"/>
    <property type="match status" value="1"/>
</dbReference>
<dbReference type="RefSeq" id="WP_162148686.1">
    <property type="nucleotide sequence ID" value="NZ_HG917868.1"/>
</dbReference>
<dbReference type="HAMAP" id="MF_01185">
    <property type="entry name" value="FliW"/>
    <property type="match status" value="1"/>
</dbReference>
<dbReference type="GO" id="GO:0044780">
    <property type="term" value="P:bacterial-type flagellum assembly"/>
    <property type="evidence" value="ECO:0007669"/>
    <property type="project" value="UniProtKB-UniRule"/>
</dbReference>
<protein>
    <recommendedName>
        <fullName evidence="5">Flagellar assembly factor FliW</fullName>
    </recommendedName>
</protein>
<dbReference type="PATRIC" id="fig|1216932.3.peg.1674"/>
<dbReference type="EMBL" id="HG917868">
    <property type="protein sequence ID" value="CDM68838.1"/>
    <property type="molecule type" value="Genomic_DNA"/>
</dbReference>
<dbReference type="Gene3D" id="2.30.290.10">
    <property type="entry name" value="BH3618-like"/>
    <property type="match status" value="1"/>
</dbReference>
<sequence length="134" mass="15665">MANIDSIFNTDIFFKDGLLGLEEYKTYALEMIEENGVFYLLQNKEDRELAFVVINPFTLKEDYEVKLDDKLVEELDIKKEEEVLIVNTVTLGEKKEDFTSNFMAPLIINVANNKGKQIILNDSRYKIKEKIFKE</sequence>
<evidence type="ECO:0000313" key="7">
    <source>
        <dbReference type="Proteomes" id="UP000019426"/>
    </source>
</evidence>
<dbReference type="GO" id="GO:0005737">
    <property type="term" value="C:cytoplasm"/>
    <property type="evidence" value="ECO:0007669"/>
    <property type="project" value="UniProtKB-SubCell"/>
</dbReference>
<proteinExistence type="inferred from homology"/>